<organism evidence="1 2">
    <name type="scientific">Arcticibacter tournemirensis</name>
    <dbReference type="NCBI Taxonomy" id="699437"/>
    <lineage>
        <taxon>Bacteria</taxon>
        <taxon>Pseudomonadati</taxon>
        <taxon>Bacteroidota</taxon>
        <taxon>Sphingobacteriia</taxon>
        <taxon>Sphingobacteriales</taxon>
        <taxon>Sphingobacteriaceae</taxon>
        <taxon>Arcticibacter</taxon>
    </lineage>
</organism>
<name>A0A4Q0MA46_9SPHI</name>
<evidence type="ECO:0000313" key="2">
    <source>
        <dbReference type="Proteomes" id="UP000290848"/>
    </source>
</evidence>
<dbReference type="Proteomes" id="UP000290848">
    <property type="component" value="Unassembled WGS sequence"/>
</dbReference>
<evidence type="ECO:0000313" key="1">
    <source>
        <dbReference type="EMBL" id="RXF70097.1"/>
    </source>
</evidence>
<gene>
    <name evidence="1" type="ORF">EKH83_09430</name>
</gene>
<dbReference type="EMBL" id="RXOC01000005">
    <property type="protein sequence ID" value="RXF70097.1"/>
    <property type="molecule type" value="Genomic_DNA"/>
</dbReference>
<reference evidence="1 2" key="1">
    <citation type="submission" date="2018-12" db="EMBL/GenBank/DDBJ databases">
        <title>The Draft Genome Sequence of the Soil Bacterium Pedobacter tournemirensis R1.</title>
        <authorList>
            <person name="He J."/>
        </authorList>
    </citation>
    <scope>NUCLEOTIDE SEQUENCE [LARGE SCALE GENOMIC DNA]</scope>
    <source>
        <strain evidence="1 2">R1</strain>
    </source>
</reference>
<protein>
    <submittedName>
        <fullName evidence="1">CRISPR-associated protein Cas7</fullName>
    </submittedName>
</protein>
<dbReference type="RefSeq" id="WP_128769170.1">
    <property type="nucleotide sequence ID" value="NZ_RXOC01000005.1"/>
</dbReference>
<comment type="caution">
    <text evidence="1">The sequence shown here is derived from an EMBL/GenBank/DDBJ whole genome shotgun (WGS) entry which is preliminary data.</text>
</comment>
<dbReference type="AlphaFoldDB" id="A0A4Q0MA46"/>
<accession>A0A4Q0MA46</accession>
<sequence length="348" mass="38900">MNTLYIRTLKRADNTVFCVQNGQKTYFDPVFRRSVPYSSGQQVKRSILDSLNSVLNTLASPTTFMWDVNKKKELKEGEVFATCDPTYADQLFGGWMRAGKGGEERTLKRRSPLSISSMRAIHPLMAGINKEDVSFDRNDRPNNKIIVRNEDGTVLSDVQVVELLEGKDRSLSRKWIPDNSRATGLFVQDIAIDLRRLFSVSLNSLEPEISATTESKLRDEGWIESVNAFGSCLLAPKRVREIWIPALAKAIIDWQITSNQARTFSLMETLAVTISNNANKIAGSIRAKLVEDDKAKVIIEEALSGVDCFVTLSASAYVLTNIESEAALEHAEKKIAQILNGFDYETQV</sequence>
<proteinExistence type="predicted"/>